<gene>
    <name evidence="2" type="ORF">LNINA_LOCUS2774</name>
</gene>
<keyword evidence="1" id="KW-0472">Membrane</keyword>
<dbReference type="EMBL" id="CAVLEF010000004">
    <property type="protein sequence ID" value="CAK1542928.1"/>
    <property type="molecule type" value="Genomic_DNA"/>
</dbReference>
<keyword evidence="1" id="KW-1133">Transmembrane helix</keyword>
<accession>A0AAV1J3Y0</accession>
<evidence type="ECO:0000313" key="2">
    <source>
        <dbReference type="EMBL" id="CAK1542928.1"/>
    </source>
</evidence>
<name>A0AAV1J3Y0_9NEOP</name>
<feature type="transmembrane region" description="Helical" evidence="1">
    <location>
        <begin position="21"/>
        <end position="44"/>
    </location>
</feature>
<organism evidence="2 3">
    <name type="scientific">Leptosia nina</name>
    <dbReference type="NCBI Taxonomy" id="320188"/>
    <lineage>
        <taxon>Eukaryota</taxon>
        <taxon>Metazoa</taxon>
        <taxon>Ecdysozoa</taxon>
        <taxon>Arthropoda</taxon>
        <taxon>Hexapoda</taxon>
        <taxon>Insecta</taxon>
        <taxon>Pterygota</taxon>
        <taxon>Neoptera</taxon>
        <taxon>Endopterygota</taxon>
        <taxon>Lepidoptera</taxon>
        <taxon>Glossata</taxon>
        <taxon>Ditrysia</taxon>
        <taxon>Papilionoidea</taxon>
        <taxon>Pieridae</taxon>
        <taxon>Pierinae</taxon>
        <taxon>Leptosia</taxon>
    </lineage>
</organism>
<feature type="transmembrane region" description="Helical" evidence="1">
    <location>
        <begin position="90"/>
        <end position="114"/>
    </location>
</feature>
<proteinExistence type="predicted"/>
<dbReference type="AlphaFoldDB" id="A0AAV1J3Y0"/>
<feature type="transmembrane region" description="Helical" evidence="1">
    <location>
        <begin position="126"/>
        <end position="147"/>
    </location>
</feature>
<sequence length="183" mass="21019">MRFDLPECGRCCFCLPLRKGVLTYGYICLIFTIFLIAVELYLGYDDLSGMTLVAYHGNSFFSRVWLALLLYSIDGAFTIVLLVGAHTKRVLLLTIYFYYGITTTLATFLTISLIDYDLLNRDPYFMALEITFILFALTLHIYMLCLVRNMIKKLRQNSGISFVNQVSEVVVEPPIENFQNPLM</sequence>
<evidence type="ECO:0000313" key="3">
    <source>
        <dbReference type="Proteomes" id="UP001497472"/>
    </source>
</evidence>
<comment type="caution">
    <text evidence="2">The sequence shown here is derived from an EMBL/GenBank/DDBJ whole genome shotgun (WGS) entry which is preliminary data.</text>
</comment>
<reference evidence="2 3" key="1">
    <citation type="submission" date="2023-11" db="EMBL/GenBank/DDBJ databases">
        <authorList>
            <person name="Okamura Y."/>
        </authorList>
    </citation>
    <scope>NUCLEOTIDE SEQUENCE [LARGE SCALE GENOMIC DNA]</scope>
</reference>
<evidence type="ECO:0000256" key="1">
    <source>
        <dbReference type="SAM" id="Phobius"/>
    </source>
</evidence>
<keyword evidence="3" id="KW-1185">Reference proteome</keyword>
<feature type="transmembrane region" description="Helical" evidence="1">
    <location>
        <begin position="64"/>
        <end position="83"/>
    </location>
</feature>
<keyword evidence="1" id="KW-0812">Transmembrane</keyword>
<protein>
    <submittedName>
        <fullName evidence="2">Uncharacterized protein</fullName>
    </submittedName>
</protein>
<dbReference type="Proteomes" id="UP001497472">
    <property type="component" value="Unassembled WGS sequence"/>
</dbReference>